<dbReference type="GO" id="GO:0006890">
    <property type="term" value="P:retrograde vesicle-mediated transport, Golgi to endoplasmic reticulum"/>
    <property type="evidence" value="ECO:0007669"/>
    <property type="project" value="InterPro"/>
</dbReference>
<feature type="region of interest" description="Disordered" evidence="5">
    <location>
        <begin position="858"/>
        <end position="878"/>
    </location>
</feature>
<feature type="chain" id="PRO_5034627995" description="Sec39 domain-containing protein" evidence="6">
    <location>
        <begin position="21"/>
        <end position="910"/>
    </location>
</feature>
<accession>A0A7U3SN38</accession>
<gene>
    <name evidence="8" type="ORF">C2857_001912</name>
</gene>
<dbReference type="Proteomes" id="UP000594364">
    <property type="component" value="Chromosome 6"/>
</dbReference>
<keyword evidence="9" id="KW-1185">Reference proteome</keyword>
<keyword evidence="2" id="KW-0813">Transport</keyword>
<keyword evidence="3" id="KW-0256">Endoplasmic reticulum</keyword>
<dbReference type="AlphaFoldDB" id="A0A7U3SN38"/>
<evidence type="ECO:0000313" key="8">
    <source>
        <dbReference type="EMBL" id="QPH17126.1"/>
    </source>
</evidence>
<evidence type="ECO:0000313" key="9">
    <source>
        <dbReference type="Proteomes" id="UP000594364"/>
    </source>
</evidence>
<comment type="subcellular location">
    <subcellularLocation>
        <location evidence="1">Endoplasmic reticulum</location>
    </subcellularLocation>
</comment>
<dbReference type="Pfam" id="PF08314">
    <property type="entry name" value="Sec39"/>
    <property type="match status" value="1"/>
</dbReference>
<sequence>MASALSPAKVLLLAVHFATHADIDSFAVLCQLNASTLHEELLLRILLTYLPETLKPASYVGFLQQLSNGQFQDTNAHSLDLSPVIKMTEIRALKQARRLHLRSLKCYGLQSDLKGDALDRFLVLRARSLDTETGISSQLLDLLLPFVHRSSYLHTWILTIVLPYVKKEQTTDYRKSPEFSLNQFETLSDRQASKYLLLQSDSSTQRQPNVDYNLRSIIGPWLYNLNRWKEVLAGNGANFPGVVCEGWQEAMDWLILQASSSWPVAVQALEKWGGLDDVDFGYELTMELPKQHQDYSRETYATTTLACVYCVQDTSLECLSRLYDIVAKLRFKLAYDEKYKSLEETLVTLPDLSLDNASTFWEDQTTSFTRNNVMEPNNRLTSPNAESTKLLLALILSAYILTLYGLPSSVRTVRDLTFLRDMRDQKAEFMKILRAIDNQKSTPDDEYMTRTQKHLLWLRGWRDNITRGPQIIENGTFGAIDGDFMDAELLRLLLSKGRYDLARSLYEDADNKRLPVEVMQEAVYKSALAAFDNATNPNRARGGLKRCGEILHALPSTVGPSLAGTMRIQALLKATYALSDYRLVVRAGEPFSAVVLRVHSDPISIVGNILEQNHGAYTRLQEFLEMGVNISKAGLPCHSSHLTAIDLTTEQLDANIEMAERRITALCVQAALREEDFETAYSYVASRLGPHSGNISSLAHPALDKWSWKAALQAGQYIRTERSKKPTHLGTASGNLDIRHLEQRIECLATALRLAPTSELQDILKSFRRCEEQLDSAIKEEVANEAAWDTEADADRLPGAFGYTSVEEQYLPRTVNASAAARQADEAPMSLLDLSRATARIAQRNLSTISGLQSISGESDLDYTEHGEETHHRVRKRDQLREAATGTLVSGVGWLIGANVNQKHTPREGM</sequence>
<feature type="compositionally biased region" description="Basic and acidic residues" evidence="5">
    <location>
        <begin position="863"/>
        <end position="878"/>
    </location>
</feature>
<name>A0A7U3SN38_EPIFF</name>
<keyword evidence="6" id="KW-0732">Signal</keyword>
<organism evidence="8 9">
    <name type="scientific">Epichloe festucae (strain Fl1)</name>
    <dbReference type="NCBI Taxonomy" id="877507"/>
    <lineage>
        <taxon>Eukaryota</taxon>
        <taxon>Fungi</taxon>
        <taxon>Dikarya</taxon>
        <taxon>Ascomycota</taxon>
        <taxon>Pezizomycotina</taxon>
        <taxon>Sordariomycetes</taxon>
        <taxon>Hypocreomycetidae</taxon>
        <taxon>Hypocreales</taxon>
        <taxon>Clavicipitaceae</taxon>
        <taxon>Epichloe</taxon>
    </lineage>
</organism>
<evidence type="ECO:0000256" key="4">
    <source>
        <dbReference type="ARBA" id="ARBA00022927"/>
    </source>
</evidence>
<evidence type="ECO:0000256" key="6">
    <source>
        <dbReference type="SAM" id="SignalP"/>
    </source>
</evidence>
<proteinExistence type="predicted"/>
<protein>
    <recommendedName>
        <fullName evidence="7">Sec39 domain-containing protein</fullName>
    </recommendedName>
</protein>
<evidence type="ECO:0000256" key="2">
    <source>
        <dbReference type="ARBA" id="ARBA00022448"/>
    </source>
</evidence>
<evidence type="ECO:0000256" key="1">
    <source>
        <dbReference type="ARBA" id="ARBA00004240"/>
    </source>
</evidence>
<reference evidence="8 9" key="1">
    <citation type="journal article" date="2018" name="PLoS Genet.">
        <title>Repeat elements organise 3D genome structure and mediate transcription in the filamentous fungus Epichloe festucae.</title>
        <authorList>
            <person name="Winter D.J."/>
            <person name="Ganley A.R.D."/>
            <person name="Young C.A."/>
            <person name="Liachko I."/>
            <person name="Schardl C.L."/>
            <person name="Dupont P.Y."/>
            <person name="Berry D."/>
            <person name="Ram A."/>
            <person name="Scott B."/>
            <person name="Cox M.P."/>
        </authorList>
    </citation>
    <scope>NUCLEOTIDE SEQUENCE [LARGE SCALE GENOMIC DNA]</scope>
    <source>
        <strain evidence="8 9">Fl1</strain>
    </source>
</reference>
<evidence type="ECO:0000256" key="3">
    <source>
        <dbReference type="ARBA" id="ARBA00022824"/>
    </source>
</evidence>
<dbReference type="GO" id="GO:0015031">
    <property type="term" value="P:protein transport"/>
    <property type="evidence" value="ECO:0007669"/>
    <property type="project" value="UniProtKB-KW"/>
</dbReference>
<feature type="signal peptide" evidence="6">
    <location>
        <begin position="1"/>
        <end position="20"/>
    </location>
</feature>
<dbReference type="PANTHER" id="PTHR40787">
    <property type="entry name" value="SECRETED PROTEIN"/>
    <property type="match status" value="1"/>
</dbReference>
<dbReference type="PANTHER" id="PTHR40787:SF3">
    <property type="entry name" value="PROTEIN TRANSPORT PROTEIN SEC39"/>
    <property type="match status" value="1"/>
</dbReference>
<evidence type="ECO:0000256" key="5">
    <source>
        <dbReference type="SAM" id="MobiDB-lite"/>
    </source>
</evidence>
<dbReference type="InterPro" id="IPR013244">
    <property type="entry name" value="Sec39_domain"/>
</dbReference>
<feature type="domain" description="Sec39" evidence="7">
    <location>
        <begin position="11"/>
        <end position="788"/>
    </location>
</feature>
<dbReference type="OrthoDB" id="3434013at2759"/>
<dbReference type="EMBL" id="CP031390">
    <property type="protein sequence ID" value="QPH17126.1"/>
    <property type="molecule type" value="Genomic_DNA"/>
</dbReference>
<dbReference type="GO" id="GO:0005783">
    <property type="term" value="C:endoplasmic reticulum"/>
    <property type="evidence" value="ECO:0007669"/>
    <property type="project" value="UniProtKB-SubCell"/>
</dbReference>
<evidence type="ECO:0000259" key="7">
    <source>
        <dbReference type="Pfam" id="PF08314"/>
    </source>
</evidence>
<keyword evidence="4" id="KW-0653">Protein transport</keyword>